<evidence type="ECO:0000256" key="4">
    <source>
        <dbReference type="ARBA" id="ARBA00022629"/>
    </source>
</evidence>
<evidence type="ECO:0000256" key="7">
    <source>
        <dbReference type="ARBA" id="ARBA00023277"/>
    </source>
</evidence>
<keyword evidence="4 9" id="KW-0859">Xylose metabolism</keyword>
<evidence type="ECO:0000256" key="8">
    <source>
        <dbReference type="ARBA" id="ARBA00033659"/>
    </source>
</evidence>
<dbReference type="GO" id="GO:0009045">
    <property type="term" value="F:xylose isomerase activity"/>
    <property type="evidence" value="ECO:0007669"/>
    <property type="project" value="UniProtKB-EC"/>
</dbReference>
<sequence length="123" mass="13856">PESKNPMAYKWYDENRVVAGKTMKDHLRFAVAYWHTFCGDGGDPFGPGTQKFPWGNEADAISAAKSKMDAAFEFITKLGVPFYCFHDTDVVGDGTVFEIEKRMTTMVDYAKQKQADSGVKLLW</sequence>
<evidence type="ECO:0000256" key="5">
    <source>
        <dbReference type="ARBA" id="ARBA00022723"/>
    </source>
</evidence>
<dbReference type="GO" id="GO:0046872">
    <property type="term" value="F:metal ion binding"/>
    <property type="evidence" value="ECO:0007669"/>
    <property type="project" value="UniProtKB-KW"/>
</dbReference>
<dbReference type="SUPFAM" id="SSF51658">
    <property type="entry name" value="Xylose isomerase-like"/>
    <property type="match status" value="1"/>
</dbReference>
<evidence type="ECO:0000313" key="11">
    <source>
        <dbReference type="EMBL" id="PJR05650.1"/>
    </source>
</evidence>
<accession>A0A2J0YSD6</accession>
<reference evidence="11 12" key="1">
    <citation type="submission" date="2017-06" db="EMBL/GenBank/DDBJ databases">
        <title>Ensifer strains isolated from leguminous trees and herbs display diverse denitrification phenotypes with some acting as strong N2O sinks.</title>
        <authorList>
            <person name="Woliy K."/>
            <person name="Mania D."/>
            <person name="Bakken L.R."/>
            <person name="Frostegard A."/>
        </authorList>
    </citation>
    <scope>NUCLEOTIDE SEQUENCE [LARGE SCALE GENOMIC DNA]</scope>
    <source>
        <strain evidence="11 12">AC50a</strain>
    </source>
</reference>
<evidence type="ECO:0000256" key="3">
    <source>
        <dbReference type="ARBA" id="ARBA00011958"/>
    </source>
</evidence>
<comment type="subunit">
    <text evidence="2 10">Homotetramer.</text>
</comment>
<dbReference type="EC" id="5.3.1.5" evidence="3 9"/>
<dbReference type="GO" id="GO:0042732">
    <property type="term" value="P:D-xylose metabolic process"/>
    <property type="evidence" value="ECO:0007669"/>
    <property type="project" value="UniProtKB-KW"/>
</dbReference>
<keyword evidence="6 9" id="KW-0413">Isomerase</keyword>
<dbReference type="InterPro" id="IPR036237">
    <property type="entry name" value="Xyl_isomerase-like_sf"/>
</dbReference>
<evidence type="ECO:0000256" key="6">
    <source>
        <dbReference type="ARBA" id="ARBA00023235"/>
    </source>
</evidence>
<dbReference type="Proteomes" id="UP000231987">
    <property type="component" value="Unassembled WGS sequence"/>
</dbReference>
<evidence type="ECO:0000256" key="9">
    <source>
        <dbReference type="RuleBase" id="RU000609"/>
    </source>
</evidence>
<dbReference type="Gene3D" id="3.20.20.150">
    <property type="entry name" value="Divalent-metal-dependent TIM barrel enzymes"/>
    <property type="match status" value="1"/>
</dbReference>
<dbReference type="GO" id="GO:0005737">
    <property type="term" value="C:cytoplasm"/>
    <property type="evidence" value="ECO:0007669"/>
    <property type="project" value="UniProtKB-SubCell"/>
</dbReference>
<feature type="non-terminal residue" evidence="11">
    <location>
        <position position="1"/>
    </location>
</feature>
<evidence type="ECO:0000256" key="2">
    <source>
        <dbReference type="ARBA" id="ARBA00011881"/>
    </source>
</evidence>
<comment type="caution">
    <text evidence="11">The sequence shown here is derived from an EMBL/GenBank/DDBJ whole genome shotgun (WGS) entry which is preliminary data.</text>
</comment>
<comment type="catalytic activity">
    <reaction evidence="8 9">
        <text>alpha-D-xylose = alpha-D-xylulofuranose</text>
        <dbReference type="Rhea" id="RHEA:22816"/>
        <dbReference type="ChEBI" id="CHEBI:28518"/>
        <dbReference type="ChEBI" id="CHEBI:188998"/>
        <dbReference type="EC" id="5.3.1.5"/>
    </reaction>
</comment>
<proteinExistence type="inferred from homology"/>
<evidence type="ECO:0000313" key="12">
    <source>
        <dbReference type="Proteomes" id="UP000231987"/>
    </source>
</evidence>
<organism evidence="11 12">
    <name type="scientific">Rhizobium meliloti</name>
    <name type="common">Ensifer meliloti</name>
    <name type="synonym">Sinorhizobium meliloti</name>
    <dbReference type="NCBI Taxonomy" id="382"/>
    <lineage>
        <taxon>Bacteria</taxon>
        <taxon>Pseudomonadati</taxon>
        <taxon>Pseudomonadota</taxon>
        <taxon>Alphaproteobacteria</taxon>
        <taxon>Hyphomicrobiales</taxon>
        <taxon>Rhizobiaceae</taxon>
        <taxon>Sinorhizobium/Ensifer group</taxon>
        <taxon>Sinorhizobium</taxon>
    </lineage>
</organism>
<comment type="subcellular location">
    <subcellularLocation>
        <location evidence="10">Cytoplasm</location>
    </subcellularLocation>
</comment>
<dbReference type="PANTHER" id="PTHR48408">
    <property type="match status" value="1"/>
</dbReference>
<dbReference type="InterPro" id="IPR001998">
    <property type="entry name" value="Xylose_isomerase"/>
</dbReference>
<dbReference type="PANTHER" id="PTHR48408:SF1">
    <property type="entry name" value="XYLOSE ISOMERASE"/>
    <property type="match status" value="1"/>
</dbReference>
<comment type="similarity">
    <text evidence="1 9">Belongs to the xylose isomerase family.</text>
</comment>
<evidence type="ECO:0000256" key="10">
    <source>
        <dbReference type="RuleBase" id="RU000610"/>
    </source>
</evidence>
<protein>
    <recommendedName>
        <fullName evidence="3 9">Xylose isomerase</fullName>
        <ecNumber evidence="3 9">5.3.1.5</ecNumber>
    </recommendedName>
</protein>
<dbReference type="EMBL" id="NJGD01000204">
    <property type="protein sequence ID" value="PJR05650.1"/>
    <property type="molecule type" value="Genomic_DNA"/>
</dbReference>
<evidence type="ECO:0000256" key="1">
    <source>
        <dbReference type="ARBA" id="ARBA00005765"/>
    </source>
</evidence>
<dbReference type="PRINTS" id="PR00688">
    <property type="entry name" value="XYLOSISMRASE"/>
</dbReference>
<dbReference type="AlphaFoldDB" id="A0A2J0YSD6"/>
<name>A0A2J0YSD6_RHIML</name>
<keyword evidence="5 9" id="KW-0479">Metal-binding</keyword>
<keyword evidence="7 9" id="KW-0119">Carbohydrate metabolism</keyword>
<gene>
    <name evidence="11" type="ORF">CEJ86_33935</name>
</gene>
<feature type="non-terminal residue" evidence="11">
    <location>
        <position position="123"/>
    </location>
</feature>
<dbReference type="PROSITE" id="PS51415">
    <property type="entry name" value="XYLOSE_ISOMERASE"/>
    <property type="match status" value="1"/>
</dbReference>